<dbReference type="GO" id="GO:0016747">
    <property type="term" value="F:acyltransferase activity, transferring groups other than amino-acyl groups"/>
    <property type="evidence" value="ECO:0007669"/>
    <property type="project" value="InterPro"/>
</dbReference>
<reference evidence="2 3" key="1">
    <citation type="submission" date="2019-02" db="EMBL/GenBank/DDBJ databases">
        <title>Draft genome sequence of Amycolatopsis sp. 8-3EHSu isolated from roots of Suaeda maritima.</title>
        <authorList>
            <person name="Duangmal K."/>
            <person name="Chantavorakit T."/>
        </authorList>
    </citation>
    <scope>NUCLEOTIDE SEQUENCE [LARGE SCALE GENOMIC DNA]</scope>
    <source>
        <strain evidence="2 3">8-3EHSu</strain>
    </source>
</reference>
<keyword evidence="3" id="KW-1185">Reference proteome</keyword>
<evidence type="ECO:0000259" key="1">
    <source>
        <dbReference type="PROSITE" id="PS51186"/>
    </source>
</evidence>
<dbReference type="AlphaFoldDB" id="A0A4Q7IZ65"/>
<dbReference type="PANTHER" id="PTHR43415">
    <property type="entry name" value="SPERMIDINE N(1)-ACETYLTRANSFERASE"/>
    <property type="match status" value="1"/>
</dbReference>
<evidence type="ECO:0000313" key="2">
    <source>
        <dbReference type="EMBL" id="RZQ59363.1"/>
    </source>
</evidence>
<feature type="domain" description="N-acetyltransferase" evidence="1">
    <location>
        <begin position="8"/>
        <end position="172"/>
    </location>
</feature>
<organism evidence="2 3">
    <name type="scientific">Amycolatopsis suaedae</name>
    <dbReference type="NCBI Taxonomy" id="2510978"/>
    <lineage>
        <taxon>Bacteria</taxon>
        <taxon>Bacillati</taxon>
        <taxon>Actinomycetota</taxon>
        <taxon>Actinomycetes</taxon>
        <taxon>Pseudonocardiales</taxon>
        <taxon>Pseudonocardiaceae</taxon>
        <taxon>Amycolatopsis</taxon>
    </lineage>
</organism>
<gene>
    <name evidence="2" type="ORF">EWH70_34860</name>
</gene>
<sequence length="176" mass="19799">MTLTGKLVRLRALEPADAEALHRWNEDSEVGRWMINGYPTSLAQVVKRCEERAPNTYGELALCVETLAERRPIGVIGLSGAEPESGRAWLDVYIGEPDFRGGGYGTDAVRVLCRYGFDQMRLHGISLWVVAENTGAIHVYRKLGFVEEGRQREAFRRDGKWYDQVLMGLLDGELVD</sequence>
<dbReference type="PANTHER" id="PTHR43415:SF3">
    <property type="entry name" value="GNAT-FAMILY ACETYLTRANSFERASE"/>
    <property type="match status" value="1"/>
</dbReference>
<dbReference type="OrthoDB" id="9814648at2"/>
<dbReference type="InterPro" id="IPR016181">
    <property type="entry name" value="Acyl_CoA_acyltransferase"/>
</dbReference>
<protein>
    <submittedName>
        <fullName evidence="2">N-acetyltransferase</fullName>
    </submittedName>
</protein>
<keyword evidence="2" id="KW-0808">Transferase</keyword>
<dbReference type="RefSeq" id="WP_130479867.1">
    <property type="nucleotide sequence ID" value="NZ_SFCC01000026.1"/>
</dbReference>
<dbReference type="Gene3D" id="3.40.630.30">
    <property type="match status" value="1"/>
</dbReference>
<comment type="caution">
    <text evidence="2">The sequence shown here is derived from an EMBL/GenBank/DDBJ whole genome shotgun (WGS) entry which is preliminary data.</text>
</comment>
<dbReference type="SUPFAM" id="SSF55729">
    <property type="entry name" value="Acyl-CoA N-acyltransferases (Nat)"/>
    <property type="match status" value="1"/>
</dbReference>
<evidence type="ECO:0000313" key="3">
    <source>
        <dbReference type="Proteomes" id="UP000292003"/>
    </source>
</evidence>
<dbReference type="Proteomes" id="UP000292003">
    <property type="component" value="Unassembled WGS sequence"/>
</dbReference>
<proteinExistence type="predicted"/>
<dbReference type="PROSITE" id="PS51186">
    <property type="entry name" value="GNAT"/>
    <property type="match status" value="1"/>
</dbReference>
<dbReference type="InterPro" id="IPR000182">
    <property type="entry name" value="GNAT_dom"/>
</dbReference>
<dbReference type="Pfam" id="PF13302">
    <property type="entry name" value="Acetyltransf_3"/>
    <property type="match status" value="1"/>
</dbReference>
<dbReference type="EMBL" id="SFCC01000026">
    <property type="protein sequence ID" value="RZQ59363.1"/>
    <property type="molecule type" value="Genomic_DNA"/>
</dbReference>
<name>A0A4Q7IZ65_9PSEU</name>
<accession>A0A4Q7IZ65</accession>